<evidence type="ECO:0000259" key="11">
    <source>
        <dbReference type="Pfam" id="PF07730"/>
    </source>
</evidence>
<keyword evidence="4" id="KW-0808">Transferase</keyword>
<protein>
    <recommendedName>
        <fullName evidence="2">histidine kinase</fullName>
        <ecNumber evidence="2">2.7.13.3</ecNumber>
    </recommendedName>
</protein>
<organism evidence="13 14">
    <name type="scientific">Actinomadura barringtoniae</name>
    <dbReference type="NCBI Taxonomy" id="1427535"/>
    <lineage>
        <taxon>Bacteria</taxon>
        <taxon>Bacillati</taxon>
        <taxon>Actinomycetota</taxon>
        <taxon>Actinomycetes</taxon>
        <taxon>Streptosporangiales</taxon>
        <taxon>Thermomonosporaceae</taxon>
        <taxon>Actinomadura</taxon>
    </lineage>
</organism>
<keyword evidence="9" id="KW-0472">Membrane</keyword>
<evidence type="ECO:0000256" key="8">
    <source>
        <dbReference type="ARBA" id="ARBA00023012"/>
    </source>
</evidence>
<evidence type="ECO:0000259" key="10">
    <source>
        <dbReference type="Pfam" id="PF02518"/>
    </source>
</evidence>
<keyword evidence="6" id="KW-0418">Kinase</keyword>
<dbReference type="GO" id="GO:0000155">
    <property type="term" value="F:phosphorelay sensor kinase activity"/>
    <property type="evidence" value="ECO:0007669"/>
    <property type="project" value="InterPro"/>
</dbReference>
<feature type="domain" description="Histidine kinase/HSP90-like ATPase" evidence="10">
    <location>
        <begin position="343"/>
        <end position="428"/>
    </location>
</feature>
<dbReference type="EMBL" id="JAGEOJ010000014">
    <property type="protein sequence ID" value="MBO2451831.1"/>
    <property type="molecule type" value="Genomic_DNA"/>
</dbReference>
<keyword evidence="9" id="KW-0812">Transmembrane</keyword>
<sequence>MRSRTAWQALTTRRLLVSSWPWRSVLYLAGGVASGAVELLLLVVTLTVGIASSVLLVGIPLLIGLGLSGLPIAALERRRLRIVDRDPAESPHRDPDRPGVRPWLTTRYREQTTWRELAFTLLKVTLLWPLELTVLVAGLSIPGGLLTTPLLLAASGPDHETRVLKTWMVTHDWQAWAMVPIGLVALAVSLYLMTLVAAARASLARALLAARPGSAPELHERVNELTRSRVRLVDAFDAERRRIERDLHDGAQQRLVALTMTLGLARASSKSSNDSETAALVTKAHEEAKLALGELRELIQGIHPKVLTDRGLAAAVDELADRFPVPVETRIELPGRLPDPVEAAIYFAICEALTNVAKHSDADCAWVTAEHREGRVAVIVRDDGVGGARPGIGTGLSGLADRVSVLDGTVTLSSPPGGPTLLRLEIPCAQAVPSA</sequence>
<comment type="caution">
    <text evidence="13">The sequence shown here is derived from an EMBL/GenBank/DDBJ whole genome shotgun (WGS) entry which is preliminary data.</text>
</comment>
<keyword evidence="5" id="KW-0547">Nucleotide-binding</keyword>
<dbReference type="RefSeq" id="WP_208259730.1">
    <property type="nucleotide sequence ID" value="NZ_JAGEOJ010000014.1"/>
</dbReference>
<evidence type="ECO:0000256" key="6">
    <source>
        <dbReference type="ARBA" id="ARBA00022777"/>
    </source>
</evidence>
<dbReference type="InterPro" id="IPR050482">
    <property type="entry name" value="Sensor_HK_TwoCompSys"/>
</dbReference>
<proteinExistence type="predicted"/>
<evidence type="ECO:0000256" key="1">
    <source>
        <dbReference type="ARBA" id="ARBA00000085"/>
    </source>
</evidence>
<feature type="transmembrane region" description="Helical" evidence="9">
    <location>
        <begin position="50"/>
        <end position="75"/>
    </location>
</feature>
<dbReference type="Proteomes" id="UP000669179">
    <property type="component" value="Unassembled WGS sequence"/>
</dbReference>
<keyword evidence="8" id="KW-0902">Two-component regulatory system</keyword>
<keyword evidence="14" id="KW-1185">Reference proteome</keyword>
<reference evidence="13" key="1">
    <citation type="submission" date="2021-03" db="EMBL/GenBank/DDBJ databases">
        <authorList>
            <person name="Kanchanasin P."/>
            <person name="Saeng-In P."/>
            <person name="Phongsopitanun W."/>
            <person name="Yuki M."/>
            <person name="Kudo T."/>
            <person name="Ohkuma M."/>
            <person name="Tanasupawat S."/>
        </authorList>
    </citation>
    <scope>NUCLEOTIDE SEQUENCE</scope>
    <source>
        <strain evidence="13">GKU 128</strain>
    </source>
</reference>
<accession>A0A939PNI4</accession>
<comment type="catalytic activity">
    <reaction evidence="1">
        <text>ATP + protein L-histidine = ADP + protein N-phospho-L-histidine.</text>
        <dbReference type="EC" id="2.7.13.3"/>
    </reaction>
</comment>
<dbReference type="InterPro" id="IPR003594">
    <property type="entry name" value="HATPase_dom"/>
</dbReference>
<dbReference type="Gene3D" id="3.30.565.10">
    <property type="entry name" value="Histidine kinase-like ATPase, C-terminal domain"/>
    <property type="match status" value="1"/>
</dbReference>
<dbReference type="PANTHER" id="PTHR24421">
    <property type="entry name" value="NITRATE/NITRITE SENSOR PROTEIN NARX-RELATED"/>
    <property type="match status" value="1"/>
</dbReference>
<dbReference type="InterPro" id="IPR025828">
    <property type="entry name" value="Put_sensor_dom"/>
</dbReference>
<dbReference type="InterPro" id="IPR036890">
    <property type="entry name" value="HATPase_C_sf"/>
</dbReference>
<feature type="transmembrane region" description="Helical" evidence="9">
    <location>
        <begin position="175"/>
        <end position="198"/>
    </location>
</feature>
<keyword evidence="9" id="KW-1133">Transmembrane helix</keyword>
<evidence type="ECO:0000256" key="9">
    <source>
        <dbReference type="SAM" id="Phobius"/>
    </source>
</evidence>
<dbReference type="SUPFAM" id="SSF55874">
    <property type="entry name" value="ATPase domain of HSP90 chaperone/DNA topoisomerase II/histidine kinase"/>
    <property type="match status" value="1"/>
</dbReference>
<evidence type="ECO:0000313" key="13">
    <source>
        <dbReference type="EMBL" id="MBO2451831.1"/>
    </source>
</evidence>
<dbReference type="Pfam" id="PF13796">
    <property type="entry name" value="Sensor"/>
    <property type="match status" value="1"/>
</dbReference>
<dbReference type="GO" id="GO:0005524">
    <property type="term" value="F:ATP binding"/>
    <property type="evidence" value="ECO:0007669"/>
    <property type="project" value="UniProtKB-KW"/>
</dbReference>
<dbReference type="InterPro" id="IPR011712">
    <property type="entry name" value="Sig_transdc_His_kin_sub3_dim/P"/>
</dbReference>
<evidence type="ECO:0000256" key="3">
    <source>
        <dbReference type="ARBA" id="ARBA00022553"/>
    </source>
</evidence>
<dbReference type="AlphaFoldDB" id="A0A939PNI4"/>
<dbReference type="GO" id="GO:0016020">
    <property type="term" value="C:membrane"/>
    <property type="evidence" value="ECO:0007669"/>
    <property type="project" value="InterPro"/>
</dbReference>
<evidence type="ECO:0000313" key="14">
    <source>
        <dbReference type="Proteomes" id="UP000669179"/>
    </source>
</evidence>
<evidence type="ECO:0000256" key="7">
    <source>
        <dbReference type="ARBA" id="ARBA00022840"/>
    </source>
</evidence>
<evidence type="ECO:0000259" key="12">
    <source>
        <dbReference type="Pfam" id="PF13796"/>
    </source>
</evidence>
<dbReference type="GO" id="GO:0046983">
    <property type="term" value="F:protein dimerization activity"/>
    <property type="evidence" value="ECO:0007669"/>
    <property type="project" value="InterPro"/>
</dbReference>
<feature type="domain" description="Signal transduction histidine kinase subgroup 3 dimerisation and phosphoacceptor" evidence="11">
    <location>
        <begin position="239"/>
        <end position="307"/>
    </location>
</feature>
<name>A0A939PNI4_9ACTN</name>
<dbReference type="Pfam" id="PF02518">
    <property type="entry name" value="HATPase_c"/>
    <property type="match status" value="1"/>
</dbReference>
<dbReference type="Gene3D" id="1.20.5.1930">
    <property type="match status" value="1"/>
</dbReference>
<evidence type="ECO:0000256" key="2">
    <source>
        <dbReference type="ARBA" id="ARBA00012438"/>
    </source>
</evidence>
<feature type="transmembrane region" description="Helical" evidence="9">
    <location>
        <begin position="20"/>
        <end position="44"/>
    </location>
</feature>
<dbReference type="Pfam" id="PF07730">
    <property type="entry name" value="HisKA_3"/>
    <property type="match status" value="1"/>
</dbReference>
<evidence type="ECO:0000256" key="4">
    <source>
        <dbReference type="ARBA" id="ARBA00022679"/>
    </source>
</evidence>
<dbReference type="EC" id="2.7.13.3" evidence="2"/>
<gene>
    <name evidence="13" type="ORF">J4573_32420</name>
</gene>
<keyword evidence="3" id="KW-0597">Phosphoprotein</keyword>
<keyword evidence="7" id="KW-0067">ATP-binding</keyword>
<evidence type="ECO:0000256" key="5">
    <source>
        <dbReference type="ARBA" id="ARBA00022741"/>
    </source>
</evidence>
<dbReference type="PANTHER" id="PTHR24421:SF10">
    <property type="entry name" value="NITRATE_NITRITE SENSOR PROTEIN NARQ"/>
    <property type="match status" value="1"/>
</dbReference>
<feature type="transmembrane region" description="Helical" evidence="9">
    <location>
        <begin position="132"/>
        <end position="155"/>
    </location>
</feature>
<dbReference type="CDD" id="cd16917">
    <property type="entry name" value="HATPase_UhpB-NarQ-NarX-like"/>
    <property type="match status" value="1"/>
</dbReference>
<feature type="domain" description="Putative sensor" evidence="12">
    <location>
        <begin position="27"/>
        <end position="208"/>
    </location>
</feature>